<reference evidence="1 2" key="1">
    <citation type="journal article" date="2021" name="bioRxiv">
        <title>Chromosome-scale and haplotype-resolved genome assembly of a tetraploid potato cultivar.</title>
        <authorList>
            <person name="Sun H."/>
            <person name="Jiao W.-B."/>
            <person name="Krause K."/>
            <person name="Campoy J.A."/>
            <person name="Goel M."/>
            <person name="Folz-Donahue K."/>
            <person name="Kukat C."/>
            <person name="Huettel B."/>
            <person name="Schneeberger K."/>
        </authorList>
    </citation>
    <scope>NUCLEOTIDE SEQUENCE [LARGE SCALE GENOMIC DNA]</scope>
    <source>
        <strain evidence="1">SolTubOtavaFocal</strain>
        <tissue evidence="1">Leaves</tissue>
    </source>
</reference>
<dbReference type="PANTHER" id="PTHR34222">
    <property type="entry name" value="GAG_PRE-INTEGRS DOMAIN-CONTAINING PROTEIN"/>
    <property type="match status" value="1"/>
</dbReference>
<evidence type="ECO:0000313" key="2">
    <source>
        <dbReference type="Proteomes" id="UP000826656"/>
    </source>
</evidence>
<name>A0ABQ7UA78_SOLTU</name>
<gene>
    <name evidence="1" type="ORF">KY290_031244</name>
</gene>
<keyword evidence="2" id="KW-1185">Reference proteome</keyword>
<proteinExistence type="predicted"/>
<dbReference type="PANTHER" id="PTHR34222:SF33">
    <property type="entry name" value="RETROTRANSPOSON GAG DOMAIN-CONTAINING PROTEIN"/>
    <property type="match status" value="1"/>
</dbReference>
<sequence length="224" mass="24427">MPTPSCTCGCICSAAKKMQSMSEEEKVFDFLMGLDDTYSTVHSQILSVDSLPNLGRVYAITAQEEKQRSIAANRISTIEAIALLTREVSWALEKSKGTKRLASTAIAATIEEAMSPISGLTHAQHQQLLLLLGNNGTSTVHTTLPPVQIPNGDMVKVHALGQVAIGKRLILEKVFGDLPSKMLIGVGRERNGLYYLEPMKGGEALMVKKSVSASLWQRRLEIYQ</sequence>
<accession>A0ABQ7UA78</accession>
<evidence type="ECO:0000313" key="1">
    <source>
        <dbReference type="EMBL" id="KAH0743251.1"/>
    </source>
</evidence>
<dbReference type="Proteomes" id="UP000826656">
    <property type="component" value="Unassembled WGS sequence"/>
</dbReference>
<protein>
    <submittedName>
        <fullName evidence="1">Uncharacterized protein</fullName>
    </submittedName>
</protein>
<comment type="caution">
    <text evidence="1">The sequence shown here is derived from an EMBL/GenBank/DDBJ whole genome shotgun (WGS) entry which is preliminary data.</text>
</comment>
<dbReference type="EMBL" id="JAIVGD010000023">
    <property type="protein sequence ID" value="KAH0743251.1"/>
    <property type="molecule type" value="Genomic_DNA"/>
</dbReference>
<organism evidence="1 2">
    <name type="scientific">Solanum tuberosum</name>
    <name type="common">Potato</name>
    <dbReference type="NCBI Taxonomy" id="4113"/>
    <lineage>
        <taxon>Eukaryota</taxon>
        <taxon>Viridiplantae</taxon>
        <taxon>Streptophyta</taxon>
        <taxon>Embryophyta</taxon>
        <taxon>Tracheophyta</taxon>
        <taxon>Spermatophyta</taxon>
        <taxon>Magnoliopsida</taxon>
        <taxon>eudicotyledons</taxon>
        <taxon>Gunneridae</taxon>
        <taxon>Pentapetalae</taxon>
        <taxon>asterids</taxon>
        <taxon>lamiids</taxon>
        <taxon>Solanales</taxon>
        <taxon>Solanaceae</taxon>
        <taxon>Solanoideae</taxon>
        <taxon>Solaneae</taxon>
        <taxon>Solanum</taxon>
    </lineage>
</organism>